<gene>
    <name evidence="2" type="ORF">H8S17_11495</name>
</gene>
<dbReference type="Proteomes" id="UP000606720">
    <property type="component" value="Unassembled WGS sequence"/>
</dbReference>
<comment type="caution">
    <text evidence="2">The sequence shown here is derived from an EMBL/GenBank/DDBJ whole genome shotgun (WGS) entry which is preliminary data.</text>
</comment>
<feature type="transmembrane region" description="Helical" evidence="1">
    <location>
        <begin position="71"/>
        <end position="89"/>
    </location>
</feature>
<sequence>MQLQNEVRYKDESFYIGNGTFVTSDICIPLNAISTIKVQGKKTINLNLVLPMIAIGVLLLLIPSLRIAGCFLFACGLITLGCLFLVRYLDKYGLVIQVNSGVSYLFEHEDLEFIRKIADIIRKGLDDSMKNTTFVDMSNSMIKPNFNGNPSFQNFGENNQFDNTMITGSTGEARKDSRDTISNTTVNAFSEEEWHKMETYFHKRAADLGEGNQAYLPCKKMELCARKKDLQGLWKLMKGIGKTTLVTVLEKMSESGVEAIFRKLISMMPK</sequence>
<keyword evidence="1" id="KW-1133">Transmembrane helix</keyword>
<name>A0A923RTJ5_9FIRM</name>
<evidence type="ECO:0000313" key="3">
    <source>
        <dbReference type="Proteomes" id="UP000606720"/>
    </source>
</evidence>
<proteinExistence type="predicted"/>
<dbReference type="RefSeq" id="WP_186867419.1">
    <property type="nucleotide sequence ID" value="NZ_JACOPH010000010.1"/>
</dbReference>
<organism evidence="2 3">
    <name type="scientific">Roseburia zhanii</name>
    <dbReference type="NCBI Taxonomy" id="2763064"/>
    <lineage>
        <taxon>Bacteria</taxon>
        <taxon>Bacillati</taxon>
        <taxon>Bacillota</taxon>
        <taxon>Clostridia</taxon>
        <taxon>Lachnospirales</taxon>
        <taxon>Lachnospiraceae</taxon>
        <taxon>Roseburia</taxon>
    </lineage>
</organism>
<dbReference type="EMBL" id="JACOPH010000010">
    <property type="protein sequence ID" value="MBC5714816.1"/>
    <property type="molecule type" value="Genomic_DNA"/>
</dbReference>
<dbReference type="AlphaFoldDB" id="A0A923RTJ5"/>
<protein>
    <submittedName>
        <fullName evidence="2">Uncharacterized protein</fullName>
    </submittedName>
</protein>
<keyword evidence="1" id="KW-0812">Transmembrane</keyword>
<keyword evidence="1" id="KW-0472">Membrane</keyword>
<feature type="transmembrane region" description="Helical" evidence="1">
    <location>
        <begin position="44"/>
        <end position="65"/>
    </location>
</feature>
<accession>A0A923RTJ5</accession>
<evidence type="ECO:0000313" key="2">
    <source>
        <dbReference type="EMBL" id="MBC5714816.1"/>
    </source>
</evidence>
<reference evidence="2" key="1">
    <citation type="submission" date="2020-08" db="EMBL/GenBank/DDBJ databases">
        <title>Genome public.</title>
        <authorList>
            <person name="Liu C."/>
            <person name="Sun Q."/>
        </authorList>
    </citation>
    <scope>NUCLEOTIDE SEQUENCE</scope>
    <source>
        <strain evidence="2">BX1005</strain>
    </source>
</reference>
<keyword evidence="3" id="KW-1185">Reference proteome</keyword>
<evidence type="ECO:0000256" key="1">
    <source>
        <dbReference type="SAM" id="Phobius"/>
    </source>
</evidence>